<gene>
    <name evidence="4" type="ORF">C8A01DRAFT_16088</name>
</gene>
<dbReference type="PANTHER" id="PTHR10622:SF10">
    <property type="entry name" value="HET DOMAIN-CONTAINING PROTEIN"/>
    <property type="match status" value="1"/>
</dbReference>
<comment type="caution">
    <text evidence="4">The sequence shown here is derived from an EMBL/GenBank/DDBJ whole genome shotgun (WGS) entry which is preliminary data.</text>
</comment>
<sequence length="1086" mass="119870">MRLLHTTQIKLIEIYGQHVPPYAVLSHTWGDEEVTLQDLLELSRGHGQWTDSLVLSMQRFDKIRKCAEVARRENMQYIWIDTCCIDKTSSADLSEAINSMYRWYHEAEICYAYLCDVSPASAEGMFDTNSSFRLSRWFTRGWTLQELIASREVHFFARDWSYLGSKQKSNNFTELLNSITGVHRDVLSGVLAPADISIASRMRWAAFRKTTRVEDIAYCLLGIFDVNMPLLYGEGKSAFIRLQEAILLKDDDQSLFAWHSGPQDEAQESAAASSSRLWGLLAESPDQFWDAGDLNYAMPLNFVGSPAAVTSKGLRVDLCLRECSEPAGADYAVTLSCEKVFARVLAEIPSFERPEHYSSDLDQPGFYETVFVRQQPASGLPLIRISPAKEPFLAMPSNAQMVPWNIKGVHPRTIWNERSQCLETRDFNVGHAIGVFRLAIGEAENARAMDLAVGMHISNHRSCRSWCHLMPPSSLDQKLEDLFDDVNQGRRAVPDIQYEAVSAQVASDGELSVTAAVSEGYGHRSLAVSLHVFSRGGLPSHTAPKSLPLAHFSPEGNDIRNIWWAAVIGEKFVVDALPGAITSVAELRGDKNYKGHQEYADTAAQHAVERLLAGITIADSLEVSVFQRVKSAGKVRVAPGFTRSPTGTPIESLPEYCERAIPGIYDDSWNLARACFNGESNDIFAMITNEGFDDNDEADSFLQFWPLHWAVLGGYLAAVSVLLDKADPLRSSTRRFTPLHLAALLGRADILRCLVKAIGDVDKRNQNGTIKLQDCPMHLAAAHATNASFWEKAENSGTLSEFLFADFTYNALGETPLHRAAAMGNVRATRYILDHCTSANSADARALMNVNALDHRGRTPLWHAACTDSREVVKMLLDAGAFANLAGDEGLTPIHVACREGQAQSLAALLEGGANPNLLAPDVPLLPSHIACIFGHAPCLKLLLEHSAETTTALVNDVPAEDESHEMRFDALHLAIASMQIRCAKVLWSYRQPEFNGWSTCIVFERDKAVLRRKWVTTSADVWWAHDAPPPPGVSVTATDPLGGHAKIVDALKKAGPWESSAQQLQLNTTKPDLLALGPSPPRFLP</sequence>
<dbReference type="Pfam" id="PF06985">
    <property type="entry name" value="HET"/>
    <property type="match status" value="1"/>
</dbReference>
<dbReference type="Pfam" id="PF26640">
    <property type="entry name" value="DUF8212"/>
    <property type="match status" value="1"/>
</dbReference>
<evidence type="ECO:0000259" key="3">
    <source>
        <dbReference type="Pfam" id="PF26640"/>
    </source>
</evidence>
<evidence type="ECO:0000313" key="5">
    <source>
        <dbReference type="Proteomes" id="UP001303115"/>
    </source>
</evidence>
<dbReference type="PRINTS" id="PR01415">
    <property type="entry name" value="ANKYRIN"/>
</dbReference>
<feature type="repeat" description="ANK" evidence="1">
    <location>
        <begin position="889"/>
        <end position="921"/>
    </location>
</feature>
<reference evidence="5" key="1">
    <citation type="journal article" date="2023" name="Mol. Phylogenet. Evol.">
        <title>Genome-scale phylogeny and comparative genomics of the fungal order Sordariales.</title>
        <authorList>
            <person name="Hensen N."/>
            <person name="Bonometti L."/>
            <person name="Westerberg I."/>
            <person name="Brannstrom I.O."/>
            <person name="Guillou S."/>
            <person name="Cros-Aarteil S."/>
            <person name="Calhoun S."/>
            <person name="Haridas S."/>
            <person name="Kuo A."/>
            <person name="Mondo S."/>
            <person name="Pangilinan J."/>
            <person name="Riley R."/>
            <person name="LaButti K."/>
            <person name="Andreopoulos B."/>
            <person name="Lipzen A."/>
            <person name="Chen C."/>
            <person name="Yan M."/>
            <person name="Daum C."/>
            <person name="Ng V."/>
            <person name="Clum A."/>
            <person name="Steindorff A."/>
            <person name="Ohm R.A."/>
            <person name="Martin F."/>
            <person name="Silar P."/>
            <person name="Natvig D.O."/>
            <person name="Lalanne C."/>
            <person name="Gautier V."/>
            <person name="Ament-Velasquez S.L."/>
            <person name="Kruys A."/>
            <person name="Hutchinson M.I."/>
            <person name="Powell A.J."/>
            <person name="Barry K."/>
            <person name="Miller A.N."/>
            <person name="Grigoriev I.V."/>
            <person name="Debuchy R."/>
            <person name="Gladieux P."/>
            <person name="Hiltunen Thoren M."/>
            <person name="Johannesson H."/>
        </authorList>
    </citation>
    <scope>NUCLEOTIDE SEQUENCE [LARGE SCALE GENOMIC DNA]</scope>
    <source>
        <strain evidence="5">CBS 284.82</strain>
    </source>
</reference>
<feature type="domain" description="Heterokaryon incompatibility" evidence="2">
    <location>
        <begin position="22"/>
        <end position="121"/>
    </location>
</feature>
<dbReference type="Proteomes" id="UP001303115">
    <property type="component" value="Unassembled WGS sequence"/>
</dbReference>
<dbReference type="PANTHER" id="PTHR10622">
    <property type="entry name" value="HET DOMAIN-CONTAINING PROTEIN"/>
    <property type="match status" value="1"/>
</dbReference>
<evidence type="ECO:0008006" key="6">
    <source>
        <dbReference type="Google" id="ProtNLM"/>
    </source>
</evidence>
<evidence type="ECO:0000259" key="2">
    <source>
        <dbReference type="Pfam" id="PF06985"/>
    </source>
</evidence>
<protein>
    <recommendedName>
        <fullName evidence="6">Heterokaryon incompatibility domain-containing protein</fullName>
    </recommendedName>
</protein>
<dbReference type="InterPro" id="IPR058525">
    <property type="entry name" value="DUF8212"/>
</dbReference>
<dbReference type="Pfam" id="PF00023">
    <property type="entry name" value="Ank"/>
    <property type="match status" value="1"/>
</dbReference>
<dbReference type="SMART" id="SM00248">
    <property type="entry name" value="ANK"/>
    <property type="match status" value="7"/>
</dbReference>
<name>A0AAN6PG67_9PEZI</name>
<dbReference type="InterPro" id="IPR036770">
    <property type="entry name" value="Ankyrin_rpt-contain_sf"/>
</dbReference>
<evidence type="ECO:0000256" key="1">
    <source>
        <dbReference type="PROSITE-ProRule" id="PRU00023"/>
    </source>
</evidence>
<feature type="repeat" description="ANK" evidence="1">
    <location>
        <begin position="856"/>
        <end position="888"/>
    </location>
</feature>
<dbReference type="InterPro" id="IPR010730">
    <property type="entry name" value="HET"/>
</dbReference>
<feature type="domain" description="DUF8212" evidence="3">
    <location>
        <begin position="238"/>
        <end position="295"/>
    </location>
</feature>
<feature type="repeat" description="ANK" evidence="1">
    <location>
        <begin position="812"/>
        <end position="844"/>
    </location>
</feature>
<keyword evidence="1" id="KW-0040">ANK repeat</keyword>
<dbReference type="PROSITE" id="PS50297">
    <property type="entry name" value="ANK_REP_REGION"/>
    <property type="match status" value="4"/>
</dbReference>
<dbReference type="AlphaFoldDB" id="A0AAN6PG67"/>
<accession>A0AAN6PG67</accession>
<dbReference type="EMBL" id="MU854386">
    <property type="protein sequence ID" value="KAK4040032.1"/>
    <property type="molecule type" value="Genomic_DNA"/>
</dbReference>
<proteinExistence type="predicted"/>
<dbReference type="Gene3D" id="1.25.40.20">
    <property type="entry name" value="Ankyrin repeat-containing domain"/>
    <property type="match status" value="3"/>
</dbReference>
<keyword evidence="5" id="KW-1185">Reference proteome</keyword>
<feature type="repeat" description="ANK" evidence="1">
    <location>
        <begin position="734"/>
        <end position="766"/>
    </location>
</feature>
<dbReference type="SUPFAM" id="SSF48403">
    <property type="entry name" value="Ankyrin repeat"/>
    <property type="match status" value="1"/>
</dbReference>
<evidence type="ECO:0000313" key="4">
    <source>
        <dbReference type="EMBL" id="KAK4040032.1"/>
    </source>
</evidence>
<dbReference type="InterPro" id="IPR002110">
    <property type="entry name" value="Ankyrin_rpt"/>
</dbReference>
<organism evidence="4 5">
    <name type="scientific">Parachaetomium inaequale</name>
    <dbReference type="NCBI Taxonomy" id="2588326"/>
    <lineage>
        <taxon>Eukaryota</taxon>
        <taxon>Fungi</taxon>
        <taxon>Dikarya</taxon>
        <taxon>Ascomycota</taxon>
        <taxon>Pezizomycotina</taxon>
        <taxon>Sordariomycetes</taxon>
        <taxon>Sordariomycetidae</taxon>
        <taxon>Sordariales</taxon>
        <taxon>Chaetomiaceae</taxon>
        <taxon>Parachaetomium</taxon>
    </lineage>
</organism>
<dbReference type="PROSITE" id="PS50088">
    <property type="entry name" value="ANK_REPEAT"/>
    <property type="match status" value="4"/>
</dbReference>
<dbReference type="Pfam" id="PF12796">
    <property type="entry name" value="Ank_2"/>
    <property type="match status" value="2"/>
</dbReference>